<dbReference type="EMBL" id="JAVKPK010000012">
    <property type="protein sequence ID" value="MDR7665062.1"/>
    <property type="molecule type" value="Genomic_DNA"/>
</dbReference>
<evidence type="ECO:0000313" key="2">
    <source>
        <dbReference type="Proteomes" id="UP001246244"/>
    </source>
</evidence>
<dbReference type="Proteomes" id="UP001246244">
    <property type="component" value="Unassembled WGS sequence"/>
</dbReference>
<organism evidence="1 2">
    <name type="scientific">Methanosarcina baikalica</name>
    <dbReference type="NCBI Taxonomy" id="3073890"/>
    <lineage>
        <taxon>Archaea</taxon>
        <taxon>Methanobacteriati</taxon>
        <taxon>Methanobacteriota</taxon>
        <taxon>Stenosarchaea group</taxon>
        <taxon>Methanomicrobia</taxon>
        <taxon>Methanosarcinales</taxon>
        <taxon>Methanosarcinaceae</taxon>
        <taxon>Methanosarcina</taxon>
    </lineage>
</organism>
<sequence>MSKYKGKRAISLFVGVLLCMALIGNASAAWNTPDWNTANWNNTNWDNTNWDNTNWDTTKENSTTQNVTSENTIIWNSTDSSNYPSDITKISKFADLMKSIPRKGK</sequence>
<dbReference type="RefSeq" id="WP_310575086.1">
    <property type="nucleotide sequence ID" value="NZ_JAVKPK010000012.1"/>
</dbReference>
<comment type="caution">
    <text evidence="1">The sequence shown here is derived from an EMBL/GenBank/DDBJ whole genome shotgun (WGS) entry which is preliminary data.</text>
</comment>
<evidence type="ECO:0000313" key="1">
    <source>
        <dbReference type="EMBL" id="MDR7665062.1"/>
    </source>
</evidence>
<reference evidence="2" key="1">
    <citation type="submission" date="2023-07" db="EMBL/GenBank/DDBJ databases">
        <title>Whole-genome sequencing of a new Methanosarcina sp. Z-7115.</title>
        <authorList>
            <person name="Zhilina T.N."/>
            <person name="Merkel A.Y."/>
        </authorList>
    </citation>
    <scope>NUCLEOTIDE SEQUENCE [LARGE SCALE GENOMIC DNA]</scope>
    <source>
        <strain evidence="2">Z-7115</strain>
    </source>
</reference>
<protein>
    <submittedName>
        <fullName evidence="1">Uncharacterized protein</fullName>
    </submittedName>
</protein>
<name>A0ABU2CZ94_9EURY</name>
<gene>
    <name evidence="1" type="ORF">RG963_04505</name>
</gene>
<proteinExistence type="predicted"/>
<keyword evidence="2" id="KW-1185">Reference proteome</keyword>
<accession>A0ABU2CZ94</accession>